<dbReference type="PANTHER" id="PTHR37302:SF1">
    <property type="entry name" value="PROTEIN DINB"/>
    <property type="match status" value="1"/>
</dbReference>
<protein>
    <submittedName>
        <fullName evidence="4">DinB family protein</fullName>
    </submittedName>
</protein>
<feature type="binding site" evidence="3">
    <location>
        <position position="47"/>
    </location>
    <ligand>
        <name>a divalent metal cation</name>
        <dbReference type="ChEBI" id="CHEBI:60240"/>
    </ligand>
</feature>
<proteinExistence type="inferred from homology"/>
<comment type="similarity">
    <text evidence="1">Belongs to the DinB family.</text>
</comment>
<organism evidence="4">
    <name type="scientific">Deinococcus sp. VB142</name>
    <dbReference type="NCBI Taxonomy" id="3112952"/>
    <lineage>
        <taxon>Bacteria</taxon>
        <taxon>Thermotogati</taxon>
        <taxon>Deinococcota</taxon>
        <taxon>Deinococci</taxon>
        <taxon>Deinococcales</taxon>
        <taxon>Deinococcaceae</taxon>
        <taxon>Deinococcus</taxon>
    </lineage>
</organism>
<dbReference type="Gene3D" id="1.20.120.450">
    <property type="entry name" value="dinb family like domain"/>
    <property type="match status" value="1"/>
</dbReference>
<dbReference type="EMBL" id="CP149782">
    <property type="protein sequence ID" value="WYF43359.1"/>
    <property type="molecule type" value="Genomic_DNA"/>
</dbReference>
<dbReference type="AlphaFoldDB" id="A0AAU6PYI3"/>
<name>A0AAU6PYI3_9DEIO</name>
<dbReference type="SUPFAM" id="SSF109854">
    <property type="entry name" value="DinB/YfiT-like putative metalloenzymes"/>
    <property type="match status" value="1"/>
</dbReference>
<evidence type="ECO:0000313" key="4">
    <source>
        <dbReference type="EMBL" id="WYF43359.1"/>
    </source>
</evidence>
<dbReference type="GO" id="GO:0046872">
    <property type="term" value="F:metal ion binding"/>
    <property type="evidence" value="ECO:0007669"/>
    <property type="project" value="UniProtKB-KW"/>
</dbReference>
<sequence length="169" mass="18806">MTNLDLLLESFVRNARVNEFLLGHLTEADLPLSDGHGGMTVGQHLSHIASFRGGWLAAISPEHAAATGALAGEKPIWEWQTDDLKALREMFTVGDRSALEAVMAHLQSGEPFADPWKEGAYGSNPAHFLQHTIVHDSHHRGQIMSLLRINGRSKEQMDELDAHWAIWRE</sequence>
<dbReference type="InterPro" id="IPR007837">
    <property type="entry name" value="DinB"/>
</dbReference>
<dbReference type="Pfam" id="PF05163">
    <property type="entry name" value="DinB"/>
    <property type="match status" value="1"/>
</dbReference>
<gene>
    <name evidence="4" type="ORF">WDJ50_07915</name>
</gene>
<evidence type="ECO:0000256" key="1">
    <source>
        <dbReference type="ARBA" id="ARBA00008635"/>
    </source>
</evidence>
<dbReference type="RefSeq" id="WP_339093967.1">
    <property type="nucleotide sequence ID" value="NZ_CP149782.1"/>
</dbReference>
<evidence type="ECO:0000256" key="3">
    <source>
        <dbReference type="PIRSR" id="PIRSR607837-1"/>
    </source>
</evidence>
<dbReference type="PANTHER" id="PTHR37302">
    <property type="entry name" value="SLR1116 PROTEIN"/>
    <property type="match status" value="1"/>
</dbReference>
<accession>A0AAU6PYI3</accession>
<feature type="binding site" evidence="3">
    <location>
        <position position="139"/>
    </location>
    <ligand>
        <name>a divalent metal cation</name>
        <dbReference type="ChEBI" id="CHEBI:60240"/>
    </ligand>
</feature>
<keyword evidence="2 3" id="KW-0479">Metal-binding</keyword>
<reference evidence="4" key="1">
    <citation type="submission" date="2024-03" db="EMBL/GenBank/DDBJ databases">
        <title>Deinococcus weizhi sp. nov., isolated from human skin.</title>
        <authorList>
            <person name="Wei Z."/>
            <person name="Tian F."/>
            <person name="Yang C."/>
            <person name="Xin L.T."/>
            <person name="Wen Z.J."/>
            <person name="Lan K.C."/>
            <person name="Yu L."/>
            <person name="Zhe W."/>
            <person name="Dan F.D."/>
            <person name="Jun W."/>
            <person name="Rui Z."/>
            <person name="Yong X.J."/>
            <person name="Ting Y."/>
            <person name="Wei X."/>
            <person name="Xu Z.G."/>
            <person name="Xin Z."/>
            <person name="Dong F.G."/>
            <person name="Ni X.M."/>
            <person name="Zheng M.G."/>
            <person name="Chun Y."/>
            <person name="Qian W.X."/>
        </authorList>
    </citation>
    <scope>NUCLEOTIDE SEQUENCE</scope>
    <source>
        <strain evidence="4">VB142</strain>
    </source>
</reference>
<feature type="binding site" evidence="3">
    <location>
        <position position="135"/>
    </location>
    <ligand>
        <name>a divalent metal cation</name>
        <dbReference type="ChEBI" id="CHEBI:60240"/>
    </ligand>
</feature>
<evidence type="ECO:0000256" key="2">
    <source>
        <dbReference type="ARBA" id="ARBA00022723"/>
    </source>
</evidence>
<dbReference type="InterPro" id="IPR034660">
    <property type="entry name" value="DinB/YfiT-like"/>
</dbReference>